<evidence type="ECO:0000256" key="3">
    <source>
        <dbReference type="ARBA" id="ARBA00022777"/>
    </source>
</evidence>
<proteinExistence type="predicted"/>
<name>F2U4M7_SALR5</name>
<keyword evidence="5" id="KW-0711">Selenium</keyword>
<dbReference type="GO" id="GO:0016260">
    <property type="term" value="P:selenocysteine biosynthetic process"/>
    <property type="evidence" value="ECO:0007669"/>
    <property type="project" value="TreeGrafter"/>
</dbReference>
<dbReference type="RefSeq" id="XP_004995829.1">
    <property type="nucleotide sequence ID" value="XM_004995772.1"/>
</dbReference>
<dbReference type="KEGG" id="sre:PTSG_03247"/>
<dbReference type="Pfam" id="PF02769">
    <property type="entry name" value="AIRS_C"/>
    <property type="match status" value="1"/>
</dbReference>
<dbReference type="Gene3D" id="3.90.650.10">
    <property type="entry name" value="PurM-like C-terminal domain"/>
    <property type="match status" value="1"/>
</dbReference>
<protein>
    <submittedName>
        <fullName evidence="8">Selenide</fullName>
    </submittedName>
</protein>
<dbReference type="PANTHER" id="PTHR10256">
    <property type="entry name" value="SELENIDE, WATER DIKINASE"/>
    <property type="match status" value="1"/>
</dbReference>
<dbReference type="FunCoup" id="F2U4M7">
    <property type="interactions" value="691"/>
</dbReference>
<evidence type="ECO:0000256" key="1">
    <source>
        <dbReference type="ARBA" id="ARBA00022679"/>
    </source>
</evidence>
<feature type="domain" description="PurM-like N-terminal" evidence="6">
    <location>
        <begin position="79"/>
        <end position="178"/>
    </location>
</feature>
<reference evidence="8" key="1">
    <citation type="submission" date="2009-08" db="EMBL/GenBank/DDBJ databases">
        <title>Annotation of Salpingoeca rosetta.</title>
        <authorList>
            <consortium name="The Broad Institute Genome Sequencing Platform"/>
            <person name="Russ C."/>
            <person name="Cuomo C."/>
            <person name="Burger G."/>
            <person name="Gray M.W."/>
            <person name="Holland P.W.H."/>
            <person name="King N."/>
            <person name="Lang F.B.F."/>
            <person name="Roger A.J."/>
            <person name="Ruiz-Trillo I."/>
            <person name="Young S.K."/>
            <person name="Zeng Q."/>
            <person name="Gargeya S."/>
            <person name="Alvarado L."/>
            <person name="Berlin A."/>
            <person name="Chapman S.B."/>
            <person name="Chen Z."/>
            <person name="Freedman E."/>
            <person name="Gellesch M."/>
            <person name="Goldberg J."/>
            <person name="Griggs A."/>
            <person name="Gujja S."/>
            <person name="Heilman E."/>
            <person name="Heiman D."/>
            <person name="Howarth C."/>
            <person name="Mehta T."/>
            <person name="Neiman D."/>
            <person name="Pearson M."/>
            <person name="Roberts A."/>
            <person name="Saif S."/>
            <person name="Shea T."/>
            <person name="Shenoy N."/>
            <person name="Sisk P."/>
            <person name="Stolte C."/>
            <person name="Sykes S."/>
            <person name="White J."/>
            <person name="Yandava C."/>
            <person name="Haas B."/>
            <person name="Nusbaum C."/>
            <person name="Birren B."/>
        </authorList>
    </citation>
    <scope>NUCLEOTIDE SEQUENCE [LARGE SCALE GENOMIC DNA]</scope>
    <source>
        <strain evidence="8">ATCC 50818</strain>
    </source>
</reference>
<dbReference type="Pfam" id="PF00586">
    <property type="entry name" value="AIRS"/>
    <property type="match status" value="1"/>
</dbReference>
<dbReference type="InterPro" id="IPR010918">
    <property type="entry name" value="PurM-like_C_dom"/>
</dbReference>
<evidence type="ECO:0000256" key="5">
    <source>
        <dbReference type="ARBA" id="ARBA00023266"/>
    </source>
</evidence>
<dbReference type="PANTHER" id="PTHR10256:SF0">
    <property type="entry name" value="INACTIVE SELENIDE, WATER DIKINASE-LIKE PROTEIN-RELATED"/>
    <property type="match status" value="1"/>
</dbReference>
<keyword evidence="2" id="KW-0547">Nucleotide-binding</keyword>
<evidence type="ECO:0000256" key="2">
    <source>
        <dbReference type="ARBA" id="ARBA00022741"/>
    </source>
</evidence>
<dbReference type="InterPro" id="IPR016188">
    <property type="entry name" value="PurM-like_N"/>
</dbReference>
<dbReference type="NCBIfam" id="TIGR00476">
    <property type="entry name" value="selD"/>
    <property type="match status" value="1"/>
</dbReference>
<organism evidence="9">
    <name type="scientific">Salpingoeca rosetta (strain ATCC 50818 / BSB-021)</name>
    <dbReference type="NCBI Taxonomy" id="946362"/>
    <lineage>
        <taxon>Eukaryota</taxon>
        <taxon>Choanoflagellata</taxon>
        <taxon>Craspedida</taxon>
        <taxon>Salpingoecidae</taxon>
        <taxon>Salpingoeca</taxon>
    </lineage>
</organism>
<dbReference type="GO" id="GO:0005737">
    <property type="term" value="C:cytoplasm"/>
    <property type="evidence" value="ECO:0007669"/>
    <property type="project" value="TreeGrafter"/>
</dbReference>
<dbReference type="OrthoDB" id="409395at2759"/>
<keyword evidence="1" id="KW-0808">Transferase</keyword>
<dbReference type="GO" id="GO:0005524">
    <property type="term" value="F:ATP binding"/>
    <property type="evidence" value="ECO:0007669"/>
    <property type="project" value="UniProtKB-KW"/>
</dbReference>
<evidence type="ECO:0000259" key="6">
    <source>
        <dbReference type="Pfam" id="PF00586"/>
    </source>
</evidence>
<dbReference type="CDD" id="cd02195">
    <property type="entry name" value="SelD"/>
    <property type="match status" value="1"/>
</dbReference>
<evidence type="ECO:0000313" key="9">
    <source>
        <dbReference type="Proteomes" id="UP000007799"/>
    </source>
</evidence>
<dbReference type="STRING" id="946362.F2U4M7"/>
<dbReference type="InParanoid" id="F2U4M7"/>
<feature type="domain" description="PurM-like C-terminal" evidence="7">
    <location>
        <begin position="202"/>
        <end position="366"/>
    </location>
</feature>
<dbReference type="AlphaFoldDB" id="F2U4M7"/>
<keyword evidence="4" id="KW-0067">ATP-binding</keyword>
<dbReference type="InterPro" id="IPR036676">
    <property type="entry name" value="PurM-like_C_sf"/>
</dbReference>
<dbReference type="GO" id="GO:0004756">
    <property type="term" value="F:selenide, water dikinase activity"/>
    <property type="evidence" value="ECO:0007669"/>
    <property type="project" value="TreeGrafter"/>
</dbReference>
<accession>F2U4M7</accession>
<dbReference type="Proteomes" id="UP000007799">
    <property type="component" value="Unassembled WGS sequence"/>
</dbReference>
<dbReference type="eggNOG" id="KOG3939">
    <property type="taxonomic scope" value="Eukaryota"/>
</dbReference>
<evidence type="ECO:0000313" key="8">
    <source>
        <dbReference type="EMBL" id="EGD82593.1"/>
    </source>
</evidence>
<dbReference type="OMA" id="LARDWMC"/>
<dbReference type="PIRSF" id="PIRSF036407">
    <property type="entry name" value="Selenphspht_syn"/>
    <property type="match status" value="1"/>
</dbReference>
<dbReference type="EMBL" id="GL832961">
    <property type="protein sequence ID" value="EGD82593.1"/>
    <property type="molecule type" value="Genomic_DNA"/>
</dbReference>
<gene>
    <name evidence="8" type="ORF">PTSG_03247</name>
</gene>
<dbReference type="SUPFAM" id="SSF55326">
    <property type="entry name" value="PurM N-terminal domain-like"/>
    <property type="match status" value="1"/>
</dbReference>
<dbReference type="GeneID" id="16076416"/>
<keyword evidence="3" id="KW-0418">Kinase</keyword>
<keyword evidence="9" id="KW-1185">Reference proteome</keyword>
<dbReference type="FunFam" id="3.90.650.10:FF:000010">
    <property type="entry name" value="Selenide, water dikinase"/>
    <property type="match status" value="1"/>
</dbReference>
<evidence type="ECO:0000256" key="4">
    <source>
        <dbReference type="ARBA" id="ARBA00022840"/>
    </source>
</evidence>
<dbReference type="InterPro" id="IPR036921">
    <property type="entry name" value="PurM-like_N_sf"/>
</dbReference>
<dbReference type="InterPro" id="IPR004536">
    <property type="entry name" value="SPS/SelD"/>
</dbReference>
<dbReference type="SUPFAM" id="SSF56042">
    <property type="entry name" value="PurM C-terminal domain-like"/>
    <property type="match status" value="1"/>
</dbReference>
<evidence type="ECO:0000259" key="7">
    <source>
        <dbReference type="Pfam" id="PF02769"/>
    </source>
</evidence>
<dbReference type="Gene3D" id="3.30.1330.10">
    <property type="entry name" value="PurM-like, N-terminal domain"/>
    <property type="match status" value="1"/>
</dbReference>
<sequence>MTLTPSVPKWPWCTRRRHRLIPPTTALTRTSGSRTLPSSKDEVRCKVPQQELLQLLEELKPASAAETAEATSVIGIGLDSCVIKTRHKDIFLVQTTDFFYPLIDDPYIQGKIAAANVLSDLYAMGVTQCDNMLMLLALSMEMPADARKVTTSLVMKGFRDACHEADTSVNGGQTVLNPWMIVGGVASSVAAKGEFIEPAHARAGDVLVLTKPLGTQPAVNAHQWLHTNAFQRVQDVITPEEAVAAYRMAMHSMARLNRNAAKLMHECGARGATDVTGFGLLGHARNLAEAQDEQVDFIIDSLPVIAKMPAVNSKFNFKLLDGFSAETSGGLLVVLPPDQAERYCAALQEMDGIPAWTIGRVVKGNNTASLAPDVKVEEVHTPQLFN</sequence>